<evidence type="ECO:0000313" key="1">
    <source>
        <dbReference type="EMBL" id="GHF61411.1"/>
    </source>
</evidence>
<protein>
    <submittedName>
        <fullName evidence="1">Uncharacterized protein</fullName>
    </submittedName>
</protein>
<dbReference type="RefSeq" id="WP_190131821.1">
    <property type="nucleotide sequence ID" value="NZ_BNBD01000011.1"/>
</dbReference>
<gene>
    <name evidence="1" type="ORF">GCM10010218_48690</name>
</gene>
<keyword evidence="2" id="KW-1185">Reference proteome</keyword>
<evidence type="ECO:0000313" key="2">
    <source>
        <dbReference type="Proteomes" id="UP000638313"/>
    </source>
</evidence>
<name>A0A919B6Z4_9ACTN</name>
<sequence length="263" mass="27769">MERYLFGGGTADVAEDVDGGRVAGAPVTIWDGPTDTANRVMDLVDVENGSQIEQSTLTADEYGYILPFLGPPGVERLWAKAGTMAKRVELIQMSLSSRLAKHLTTDVDPHKDREYTDRKFDAAVGRTGKNDVATVPGDAWLNVEAAGGTSDVIRMNRAGEVGTQLKSNGTFFIQPFTNNTGLVVLTKNTSETTNAINVQGGADGATSVFRVRKSGNVLITGSLQADGNVIAPNVGSARVFSGPASALPPASQLKPGDVWLQYG</sequence>
<dbReference type="AlphaFoldDB" id="A0A919B6Z4"/>
<comment type="caution">
    <text evidence="1">The sequence shown here is derived from an EMBL/GenBank/DDBJ whole genome shotgun (WGS) entry which is preliminary data.</text>
</comment>
<dbReference type="EMBL" id="BNBD01000011">
    <property type="protein sequence ID" value="GHF61411.1"/>
    <property type="molecule type" value="Genomic_DNA"/>
</dbReference>
<reference evidence="1" key="2">
    <citation type="submission" date="2020-09" db="EMBL/GenBank/DDBJ databases">
        <authorList>
            <person name="Sun Q."/>
            <person name="Ohkuma M."/>
        </authorList>
    </citation>
    <scope>NUCLEOTIDE SEQUENCE</scope>
    <source>
        <strain evidence="1">JCM 4059</strain>
    </source>
</reference>
<proteinExistence type="predicted"/>
<dbReference type="Proteomes" id="UP000638313">
    <property type="component" value="Unassembled WGS sequence"/>
</dbReference>
<accession>A0A919B6Z4</accession>
<reference evidence="1" key="1">
    <citation type="journal article" date="2014" name="Int. J. Syst. Evol. Microbiol.">
        <title>Complete genome sequence of Corynebacterium casei LMG S-19264T (=DSM 44701T), isolated from a smear-ripened cheese.</title>
        <authorList>
            <consortium name="US DOE Joint Genome Institute (JGI-PGF)"/>
            <person name="Walter F."/>
            <person name="Albersmeier A."/>
            <person name="Kalinowski J."/>
            <person name="Ruckert C."/>
        </authorList>
    </citation>
    <scope>NUCLEOTIDE SEQUENCE</scope>
    <source>
        <strain evidence="1">JCM 4059</strain>
    </source>
</reference>
<organism evidence="1 2">
    <name type="scientific">Streptomyces mashuensis</name>
    <dbReference type="NCBI Taxonomy" id="33904"/>
    <lineage>
        <taxon>Bacteria</taxon>
        <taxon>Bacillati</taxon>
        <taxon>Actinomycetota</taxon>
        <taxon>Actinomycetes</taxon>
        <taxon>Kitasatosporales</taxon>
        <taxon>Streptomycetaceae</taxon>
        <taxon>Streptomyces</taxon>
    </lineage>
</organism>